<keyword evidence="4" id="KW-1185">Reference proteome</keyword>
<dbReference type="AlphaFoldDB" id="A0AAD6G6U7"/>
<proteinExistence type="predicted"/>
<sequence length="119" mass="12989">MSENWALAVNTRPNLRLQLEQMLNPYASESEYASSPPESVVDSTEGDGLIQFEGDQGESELLGEENDGSVGEADPNWSVQMTGIENDAQEDQRSQAQSSSDVAEDPRALVLRACAKWVN</sequence>
<evidence type="ECO:0000313" key="4">
    <source>
        <dbReference type="Proteomes" id="UP001213681"/>
    </source>
</evidence>
<feature type="compositionally biased region" description="Low complexity" evidence="1">
    <location>
        <begin position="28"/>
        <end position="39"/>
    </location>
</feature>
<accession>A0AAD6G6U7</accession>
<name>A0AAD6G6U7_9EURO</name>
<dbReference type="EMBL" id="JAPVEA010000002">
    <property type="protein sequence ID" value="KAJ5460960.1"/>
    <property type="molecule type" value="Genomic_DNA"/>
</dbReference>
<protein>
    <submittedName>
        <fullName evidence="2">Uncharacterized protein</fullName>
    </submittedName>
</protein>
<evidence type="ECO:0000313" key="3">
    <source>
        <dbReference type="EMBL" id="KAJ5461010.1"/>
    </source>
</evidence>
<dbReference type="GeneID" id="81596138"/>
<dbReference type="RefSeq" id="XP_056770002.1">
    <property type="nucleotide sequence ID" value="XM_056905895.1"/>
</dbReference>
<reference evidence="2" key="1">
    <citation type="submission" date="2022-12" db="EMBL/GenBank/DDBJ databases">
        <authorList>
            <person name="Petersen C."/>
        </authorList>
    </citation>
    <scope>NUCLEOTIDE SEQUENCE</scope>
    <source>
        <strain evidence="2">IBT 16125</strain>
    </source>
</reference>
<comment type="caution">
    <text evidence="2">The sequence shown here is derived from an EMBL/GenBank/DDBJ whole genome shotgun (WGS) entry which is preliminary data.</text>
</comment>
<organism evidence="2 4">
    <name type="scientific">Penicillium daleae</name>
    <dbReference type="NCBI Taxonomy" id="63821"/>
    <lineage>
        <taxon>Eukaryota</taxon>
        <taxon>Fungi</taxon>
        <taxon>Dikarya</taxon>
        <taxon>Ascomycota</taxon>
        <taxon>Pezizomycotina</taxon>
        <taxon>Eurotiomycetes</taxon>
        <taxon>Eurotiomycetidae</taxon>
        <taxon>Eurotiales</taxon>
        <taxon>Aspergillaceae</taxon>
        <taxon>Penicillium</taxon>
    </lineage>
</organism>
<dbReference type="Proteomes" id="UP001213681">
    <property type="component" value="Unassembled WGS sequence"/>
</dbReference>
<evidence type="ECO:0000313" key="2">
    <source>
        <dbReference type="EMBL" id="KAJ5460960.1"/>
    </source>
</evidence>
<feature type="region of interest" description="Disordered" evidence="1">
    <location>
        <begin position="28"/>
        <end position="105"/>
    </location>
</feature>
<evidence type="ECO:0000256" key="1">
    <source>
        <dbReference type="SAM" id="MobiDB-lite"/>
    </source>
</evidence>
<feature type="compositionally biased region" description="Acidic residues" evidence="1">
    <location>
        <begin position="55"/>
        <end position="67"/>
    </location>
</feature>
<reference evidence="2" key="2">
    <citation type="journal article" date="2023" name="IMA Fungus">
        <title>Comparative genomic study of the Penicillium genus elucidates a diverse pangenome and 15 lateral gene transfer events.</title>
        <authorList>
            <person name="Petersen C."/>
            <person name="Sorensen T."/>
            <person name="Nielsen M.R."/>
            <person name="Sondergaard T.E."/>
            <person name="Sorensen J.L."/>
            <person name="Fitzpatrick D.A."/>
            <person name="Frisvad J.C."/>
            <person name="Nielsen K.L."/>
        </authorList>
    </citation>
    <scope>NUCLEOTIDE SEQUENCE</scope>
    <source>
        <strain evidence="2">IBT 16125</strain>
    </source>
</reference>
<gene>
    <name evidence="2" type="ORF">N7458_002512</name>
    <name evidence="3" type="ORF">N7458_002562</name>
</gene>
<dbReference type="EMBL" id="JAPVEA010000002">
    <property type="protein sequence ID" value="KAJ5461010.1"/>
    <property type="molecule type" value="Genomic_DNA"/>
</dbReference>